<dbReference type="PANTHER" id="PTHR30314:SF3">
    <property type="entry name" value="MITOCHONDRIAL DIVISION PROTEIN FSZA"/>
    <property type="match status" value="1"/>
</dbReference>
<dbReference type="AlphaFoldDB" id="A0A075MSF8"/>
<organism evidence="4 5">
    <name type="scientific">Candidatus Nitrososphaera evergladensis SR1</name>
    <dbReference type="NCBI Taxonomy" id="1459636"/>
    <lineage>
        <taxon>Archaea</taxon>
        <taxon>Nitrososphaerota</taxon>
        <taxon>Nitrososphaeria</taxon>
        <taxon>Nitrososphaerales</taxon>
        <taxon>Nitrososphaeraceae</taxon>
        <taxon>Nitrososphaera</taxon>
    </lineage>
</organism>
<gene>
    <name evidence="4" type="ORF">NTE_02467</name>
</gene>
<dbReference type="SMART" id="SM00864">
    <property type="entry name" value="Tubulin"/>
    <property type="match status" value="1"/>
</dbReference>
<evidence type="ECO:0000313" key="4">
    <source>
        <dbReference type="EMBL" id="AIF84516.1"/>
    </source>
</evidence>
<dbReference type="KEGG" id="nev:NTE_02467"/>
<proteinExistence type="predicted"/>
<dbReference type="Gene3D" id="3.40.50.1440">
    <property type="entry name" value="Tubulin/FtsZ, GTPase domain"/>
    <property type="match status" value="1"/>
</dbReference>
<keyword evidence="5" id="KW-1185">Reference proteome</keyword>
<feature type="domain" description="Tubulin/FtsZ GTPase" evidence="3">
    <location>
        <begin position="5"/>
        <end position="186"/>
    </location>
</feature>
<evidence type="ECO:0000259" key="3">
    <source>
        <dbReference type="SMART" id="SM00864"/>
    </source>
</evidence>
<evidence type="ECO:0000313" key="5">
    <source>
        <dbReference type="Proteomes" id="UP000028194"/>
    </source>
</evidence>
<protein>
    <submittedName>
        <fullName evidence="4">Cell division GTPase</fullName>
    </submittedName>
</protein>
<dbReference type="InterPro" id="IPR003008">
    <property type="entry name" value="Tubulin_FtsZ_GTPase"/>
</dbReference>
<dbReference type="GO" id="GO:0003924">
    <property type="term" value="F:GTPase activity"/>
    <property type="evidence" value="ECO:0007669"/>
    <property type="project" value="InterPro"/>
</dbReference>
<dbReference type="PANTHER" id="PTHR30314">
    <property type="entry name" value="CELL DIVISION PROTEIN FTSZ-RELATED"/>
    <property type="match status" value="1"/>
</dbReference>
<keyword evidence="4" id="KW-0131">Cell cycle</keyword>
<dbReference type="InterPro" id="IPR036525">
    <property type="entry name" value="Tubulin/FtsZ_GTPase_sf"/>
</dbReference>
<keyword evidence="2" id="KW-0342">GTP-binding</keyword>
<dbReference type="Proteomes" id="UP000028194">
    <property type="component" value="Chromosome"/>
</dbReference>
<keyword evidence="1" id="KW-0547">Nucleotide-binding</keyword>
<dbReference type="GO" id="GO:0005525">
    <property type="term" value="F:GTP binding"/>
    <property type="evidence" value="ECO:0007669"/>
    <property type="project" value="UniProtKB-KW"/>
</dbReference>
<sequence>MIKNPLLVVGIGGAGSRLAKKVSEAIDCECLLMSNDKRDLADSNNSILVNSGKWVNPSAYKLRSFASAKQEQIRAKLEGFGTVLVIANLAGRAGAAMAPLVCGIAGKTSTVISFAIMPFGFEKDRVFSAGVSLRRMREASHSTVVMDNDAFLDNNPDLSKEECYSLTNSAIVEVASSIASRSVRPDMNILSTSKASADSQASLRDSVSMLYQDITDADAIRRTVVYVMGGEKLPISQLNQLIGYAQGIFKEEGATEVAMSSLAVADGGVRVHVVASAPQKTRFDAYDPLGEIFSADSHLDWDEPDSAPDLELAIPLLE</sequence>
<name>A0A075MSF8_9ARCH</name>
<dbReference type="Pfam" id="PF00091">
    <property type="entry name" value="Tubulin"/>
    <property type="match status" value="1"/>
</dbReference>
<evidence type="ECO:0000256" key="1">
    <source>
        <dbReference type="ARBA" id="ARBA00022741"/>
    </source>
</evidence>
<reference evidence="4 5" key="1">
    <citation type="journal article" date="2014" name="PLoS ONE">
        <title>Genome Sequence of Candidatus Nitrososphaera evergladensis from Group I.1b Enriched from Everglades Soil Reveals Novel Genomic Features of the Ammonia-Oxidizing Archaea.</title>
        <authorList>
            <person name="Zhalnina K.V."/>
            <person name="Dias R."/>
            <person name="Leonard M.T."/>
            <person name="Dorr de Quadros P."/>
            <person name="Camargo F.A."/>
            <person name="Drew J.C."/>
            <person name="Farmerie W.G."/>
            <person name="Daroub S.H."/>
            <person name="Triplett E.W."/>
        </authorList>
    </citation>
    <scope>NUCLEOTIDE SEQUENCE [LARGE SCALE GENOMIC DNA]</scope>
    <source>
        <strain evidence="4 5">SR1</strain>
    </source>
</reference>
<dbReference type="InterPro" id="IPR045061">
    <property type="entry name" value="FtsZ/CetZ"/>
</dbReference>
<dbReference type="GO" id="GO:0005737">
    <property type="term" value="C:cytoplasm"/>
    <property type="evidence" value="ECO:0007669"/>
    <property type="project" value="TreeGrafter"/>
</dbReference>
<dbReference type="GO" id="GO:0051301">
    <property type="term" value="P:cell division"/>
    <property type="evidence" value="ECO:0007669"/>
    <property type="project" value="UniProtKB-KW"/>
</dbReference>
<evidence type="ECO:0000256" key="2">
    <source>
        <dbReference type="ARBA" id="ARBA00023134"/>
    </source>
</evidence>
<dbReference type="STRING" id="1459636.NTE_02467"/>
<dbReference type="SUPFAM" id="SSF52490">
    <property type="entry name" value="Tubulin nucleotide-binding domain-like"/>
    <property type="match status" value="1"/>
</dbReference>
<dbReference type="eggNOG" id="arCOG02201">
    <property type="taxonomic scope" value="Archaea"/>
</dbReference>
<accession>A0A075MSF8</accession>
<dbReference type="GO" id="GO:0032153">
    <property type="term" value="C:cell division site"/>
    <property type="evidence" value="ECO:0007669"/>
    <property type="project" value="TreeGrafter"/>
</dbReference>
<keyword evidence="4" id="KW-0132">Cell division</keyword>
<dbReference type="EMBL" id="CP007174">
    <property type="protein sequence ID" value="AIF84516.1"/>
    <property type="molecule type" value="Genomic_DNA"/>
</dbReference>
<dbReference type="HOGENOM" id="CLU_859474_0_0_2"/>